<protein>
    <submittedName>
        <fullName evidence="3">Putative hydroxypyruvate reductase</fullName>
        <ecNumber evidence="3">1.1.1.81</ecNumber>
    </submittedName>
</protein>
<dbReference type="EMBL" id="CAGS01000074">
    <property type="protein sequence ID" value="CCF82906.1"/>
    <property type="molecule type" value="Genomic_DNA"/>
</dbReference>
<dbReference type="PANTHER" id="PTHR12227:SF0">
    <property type="entry name" value="GLYCERATE KINASE"/>
    <property type="match status" value="1"/>
</dbReference>
<dbReference type="AlphaFoldDB" id="I4EDZ4"/>
<evidence type="ECO:0000259" key="1">
    <source>
        <dbReference type="Pfam" id="PF05161"/>
    </source>
</evidence>
<dbReference type="Proteomes" id="UP000004221">
    <property type="component" value="Unassembled WGS sequence"/>
</dbReference>
<dbReference type="OrthoDB" id="9766552at2"/>
<evidence type="ECO:0000259" key="2">
    <source>
        <dbReference type="Pfam" id="PF13660"/>
    </source>
</evidence>
<organism evidence="3 4">
    <name type="scientific">Nitrolancea hollandica Lb</name>
    <dbReference type="NCBI Taxonomy" id="1129897"/>
    <lineage>
        <taxon>Bacteria</taxon>
        <taxon>Pseudomonadati</taxon>
        <taxon>Thermomicrobiota</taxon>
        <taxon>Thermomicrobia</taxon>
        <taxon>Sphaerobacterales</taxon>
        <taxon>Sphaerobacterineae</taxon>
        <taxon>Sphaerobacteraceae</taxon>
        <taxon>Nitrolancea</taxon>
    </lineage>
</organism>
<dbReference type="InterPro" id="IPR025286">
    <property type="entry name" value="MOFRL_assoc_dom"/>
</dbReference>
<feature type="domain" description="MOFRL-associated" evidence="2">
    <location>
        <begin position="12"/>
        <end position="249"/>
    </location>
</feature>
<reference evidence="3 4" key="1">
    <citation type="journal article" date="2012" name="ISME J.">
        <title>Nitrification expanded: discovery, physiology and genomics of a nitrite-oxidizing bacterium from the phylum Chloroflexi.</title>
        <authorList>
            <person name="Sorokin D.Y."/>
            <person name="Lucker S."/>
            <person name="Vejmelkova D."/>
            <person name="Kostrikina N.A."/>
            <person name="Kleerebezem R."/>
            <person name="Rijpstra W.I."/>
            <person name="Damste J.S."/>
            <person name="Le Paslier D."/>
            <person name="Muyzer G."/>
            <person name="Wagner M."/>
            <person name="van Loosdrecht M.C."/>
            <person name="Daims H."/>
        </authorList>
    </citation>
    <scope>NUCLEOTIDE SEQUENCE [LARGE SCALE GENOMIC DNA]</scope>
    <source>
        <strain evidence="4">none</strain>
    </source>
</reference>
<sequence length="438" mass="45116">MNLRRAFDDIGTIFAGALDRVDPSRLVADAVRIEDGAVIIDGARYPVTDSDRLVVIGFGKASLGMARGIEDALGDRIDRGVVVTKRGSPAPDRPLSRFQVMEASHPVPDETSLEAAGLILDTVVGLSADDLVLVLISGGGSALVEMPVNGISIADLAGTTNLLLRAGVDIRMLNLVRRRLSLIKGGGLARAAFPARVVNLIISDVLGNPVEVIAGGPTAVVAEDGSSPEAVIRRLGIWNALPEPVRFALRGVVPNRPEAGFRVLQSLILADAGLAADGAAGAAREIGYTPVVLGTRFEGEAREFGRFWAAIARHARLTDGPFQRPACLIGTGELTVTVRGDGTGGRNTEMALAAALEIADVPGVAIASLATDGEDGVTGAAGGVVTGSSIDLALRTGLDPAALLANNDSLRFLDATSGLVVTGPTGTNVNDLYLALIP</sequence>
<feature type="domain" description="MOFRL" evidence="1">
    <location>
        <begin position="326"/>
        <end position="431"/>
    </location>
</feature>
<keyword evidence="4" id="KW-1185">Reference proteome</keyword>
<dbReference type="GO" id="GO:0016618">
    <property type="term" value="F:hydroxypyruvate reductase [NAD(P)H] activity"/>
    <property type="evidence" value="ECO:0007669"/>
    <property type="project" value="UniProtKB-EC"/>
</dbReference>
<keyword evidence="3" id="KW-0560">Oxidoreductase</keyword>
<dbReference type="InterPro" id="IPR007835">
    <property type="entry name" value="MOFRL"/>
</dbReference>
<keyword evidence="3" id="KW-0670">Pyruvate</keyword>
<dbReference type="Pfam" id="PF05161">
    <property type="entry name" value="MOFRL"/>
    <property type="match status" value="1"/>
</dbReference>
<dbReference type="Pfam" id="PF13660">
    <property type="entry name" value="DUF4147"/>
    <property type="match status" value="1"/>
</dbReference>
<dbReference type="RefSeq" id="WP_008475448.1">
    <property type="nucleotide sequence ID" value="NZ_CAGS01000074.1"/>
</dbReference>
<dbReference type="EC" id="1.1.1.81" evidence="3"/>
<dbReference type="InterPro" id="IPR039760">
    <property type="entry name" value="MOFRL_protein"/>
</dbReference>
<evidence type="ECO:0000313" key="3">
    <source>
        <dbReference type="EMBL" id="CCF82906.1"/>
    </source>
</evidence>
<dbReference type="Gene3D" id="3.40.50.10180">
    <property type="entry name" value="Glycerate kinase, MOFRL-like N-terminal domain"/>
    <property type="match status" value="1"/>
</dbReference>
<dbReference type="Gene3D" id="3.40.1480.10">
    <property type="entry name" value="MOFRL domain"/>
    <property type="match status" value="1"/>
</dbReference>
<dbReference type="InterPro" id="IPR037035">
    <property type="entry name" value="GK-like_C_sf"/>
</dbReference>
<dbReference type="GO" id="GO:0005737">
    <property type="term" value="C:cytoplasm"/>
    <property type="evidence" value="ECO:0007669"/>
    <property type="project" value="TreeGrafter"/>
</dbReference>
<dbReference type="GO" id="GO:0008887">
    <property type="term" value="F:glycerate kinase activity"/>
    <property type="evidence" value="ECO:0007669"/>
    <property type="project" value="InterPro"/>
</dbReference>
<name>I4EDZ4_9BACT</name>
<accession>I4EDZ4</accession>
<comment type="caution">
    <text evidence="3">The sequence shown here is derived from an EMBL/GenBank/DDBJ whole genome shotgun (WGS) entry which is preliminary data.</text>
</comment>
<gene>
    <name evidence="3" type="primary">ttuD</name>
    <name evidence="3" type="ORF">NITHO_1650025</name>
</gene>
<evidence type="ECO:0000313" key="4">
    <source>
        <dbReference type="Proteomes" id="UP000004221"/>
    </source>
</evidence>
<dbReference type="InterPro" id="IPR038614">
    <property type="entry name" value="GK_N_sf"/>
</dbReference>
<dbReference type="SUPFAM" id="SSF82544">
    <property type="entry name" value="GckA/TtuD-like"/>
    <property type="match status" value="1"/>
</dbReference>
<dbReference type="PANTHER" id="PTHR12227">
    <property type="entry name" value="GLYCERATE KINASE"/>
    <property type="match status" value="1"/>
</dbReference>
<proteinExistence type="predicted"/>